<dbReference type="Gene3D" id="3.50.50.60">
    <property type="entry name" value="FAD/NAD(P)-binding domain"/>
    <property type="match status" value="1"/>
</dbReference>
<dbReference type="SUPFAM" id="SSF54373">
    <property type="entry name" value="FAD-linked reductases, C-terminal domain"/>
    <property type="match status" value="1"/>
</dbReference>
<proteinExistence type="inferred from homology"/>
<reference evidence="4" key="1">
    <citation type="submission" date="2025-08" db="UniProtKB">
        <authorList>
            <consortium name="RefSeq"/>
        </authorList>
    </citation>
    <scope>IDENTIFICATION</scope>
</reference>
<dbReference type="RefSeq" id="XP_014679709.1">
    <property type="nucleotide sequence ID" value="XM_014824223.1"/>
</dbReference>
<dbReference type="Gene3D" id="3.30.560.10">
    <property type="entry name" value="Glucose Oxidase, domain 3"/>
    <property type="match status" value="2"/>
</dbReference>
<keyword evidence="3" id="KW-1185">Reference proteome</keyword>
<dbReference type="InterPro" id="IPR007867">
    <property type="entry name" value="GMC_OxRtase_C"/>
</dbReference>
<dbReference type="SUPFAM" id="SSF51905">
    <property type="entry name" value="FAD/NAD(P)-binding domain"/>
    <property type="match status" value="1"/>
</dbReference>
<accession>A0ABM1F5I8</accession>
<dbReference type="PANTHER" id="PTHR11552">
    <property type="entry name" value="GLUCOSE-METHANOL-CHOLINE GMC OXIDOREDUCTASE"/>
    <property type="match status" value="1"/>
</dbReference>
<gene>
    <name evidence="4" type="primary">LOC106819616</name>
</gene>
<dbReference type="InterPro" id="IPR036188">
    <property type="entry name" value="FAD/NAD-bd_sf"/>
</dbReference>
<protein>
    <submittedName>
        <fullName evidence="4">Alcohol dehydrogenase [acceptor]-like</fullName>
    </submittedName>
</protein>
<feature type="domain" description="Glucose-methanol-choline oxidoreductase C-terminal" evidence="2">
    <location>
        <begin position="3"/>
        <end position="50"/>
    </location>
</feature>
<name>A0ABM1F5I8_PRICU</name>
<evidence type="ECO:0000256" key="1">
    <source>
        <dbReference type="ARBA" id="ARBA00010790"/>
    </source>
</evidence>
<evidence type="ECO:0000313" key="3">
    <source>
        <dbReference type="Proteomes" id="UP000695022"/>
    </source>
</evidence>
<dbReference type="InterPro" id="IPR012132">
    <property type="entry name" value="GMC_OxRdtase"/>
</dbReference>
<dbReference type="Proteomes" id="UP000695022">
    <property type="component" value="Unplaced"/>
</dbReference>
<dbReference type="PANTHER" id="PTHR11552:SF147">
    <property type="entry name" value="CHOLINE DEHYDROGENASE, MITOCHONDRIAL"/>
    <property type="match status" value="1"/>
</dbReference>
<evidence type="ECO:0000259" key="2">
    <source>
        <dbReference type="Pfam" id="PF05199"/>
    </source>
</evidence>
<comment type="similarity">
    <text evidence="1">Belongs to the GMC oxidoreductase family.</text>
</comment>
<dbReference type="Pfam" id="PF05199">
    <property type="entry name" value="GMC_oxred_C"/>
    <property type="match status" value="2"/>
</dbReference>
<feature type="domain" description="Glucose-methanol-choline oxidoreductase C-terminal" evidence="2">
    <location>
        <begin position="69"/>
        <end position="185"/>
    </location>
</feature>
<evidence type="ECO:0000313" key="4">
    <source>
        <dbReference type="RefSeq" id="XP_014679709.1"/>
    </source>
</evidence>
<organism evidence="3 4">
    <name type="scientific">Priapulus caudatus</name>
    <name type="common">Priapulid worm</name>
    <dbReference type="NCBI Taxonomy" id="37621"/>
    <lineage>
        <taxon>Eukaryota</taxon>
        <taxon>Metazoa</taxon>
        <taxon>Ecdysozoa</taxon>
        <taxon>Scalidophora</taxon>
        <taxon>Priapulida</taxon>
        <taxon>Priapulimorpha</taxon>
        <taxon>Priapulimorphida</taxon>
        <taxon>Priapulidae</taxon>
        <taxon>Priapulus</taxon>
    </lineage>
</organism>
<dbReference type="GeneID" id="106819616"/>
<sequence>MHPKSVGDIRLRTSDPLDYPLIDPRYYENEEDVKTMVADIYKHRTQRRANRPKFTHVGLRTHACAHAHTHTHPYTSLDTVTHIRDLVYISYILTGIKLAKKISKTKAFQSIGAKINPHNLNVPGCTQHGKGDKYLECVARRISTTLYHATGTCKMGASTDPSAVVDPQLRVRGVEGLRVVDASIIIIDN</sequence>